<dbReference type="Proteomes" id="UP000002033">
    <property type="component" value="Chromosome"/>
</dbReference>
<evidence type="ECO:0000259" key="14">
    <source>
        <dbReference type="Pfam" id="PF01292"/>
    </source>
</evidence>
<keyword evidence="6 13" id="KW-0812">Transmembrane</keyword>
<evidence type="ECO:0000256" key="10">
    <source>
        <dbReference type="ARBA" id="ARBA00023004"/>
    </source>
</evidence>
<dbReference type="SUPFAM" id="SSF81342">
    <property type="entry name" value="Transmembrane di-heme cytochromes"/>
    <property type="match status" value="1"/>
</dbReference>
<dbReference type="Pfam" id="PF01292">
    <property type="entry name" value="Ni_hydr_CYTB"/>
    <property type="match status" value="1"/>
</dbReference>
<name>D8JQB8_HYPDA</name>
<dbReference type="eggNOG" id="COG3038">
    <property type="taxonomic scope" value="Bacteria"/>
</dbReference>
<dbReference type="GO" id="GO:0009055">
    <property type="term" value="F:electron transfer activity"/>
    <property type="evidence" value="ECO:0007669"/>
    <property type="project" value="InterPro"/>
</dbReference>
<evidence type="ECO:0000256" key="7">
    <source>
        <dbReference type="ARBA" id="ARBA00022723"/>
    </source>
</evidence>
<dbReference type="OrthoDB" id="1247465at2"/>
<accession>D8JQB8</accession>
<keyword evidence="11 13" id="KW-0472">Membrane</keyword>
<evidence type="ECO:0000256" key="12">
    <source>
        <dbReference type="ARBA" id="ARBA00037975"/>
    </source>
</evidence>
<comment type="subcellular location">
    <subcellularLocation>
        <location evidence="2">Cell membrane</location>
        <topology evidence="2">Multi-pass membrane protein</topology>
    </subcellularLocation>
</comment>
<evidence type="ECO:0000256" key="13">
    <source>
        <dbReference type="SAM" id="Phobius"/>
    </source>
</evidence>
<keyword evidence="3" id="KW-0813">Transport</keyword>
<dbReference type="PANTHER" id="PTHR30529:SF3">
    <property type="entry name" value="CYTOCHROME B561 HOMOLOG 1"/>
    <property type="match status" value="1"/>
</dbReference>
<evidence type="ECO:0000256" key="5">
    <source>
        <dbReference type="ARBA" id="ARBA00022617"/>
    </source>
</evidence>
<evidence type="ECO:0000256" key="8">
    <source>
        <dbReference type="ARBA" id="ARBA00022982"/>
    </source>
</evidence>
<dbReference type="GO" id="GO:0046872">
    <property type="term" value="F:metal ion binding"/>
    <property type="evidence" value="ECO:0007669"/>
    <property type="project" value="UniProtKB-KW"/>
</dbReference>
<dbReference type="GO" id="GO:0022904">
    <property type="term" value="P:respiratory electron transport chain"/>
    <property type="evidence" value="ECO:0007669"/>
    <property type="project" value="InterPro"/>
</dbReference>
<evidence type="ECO:0000256" key="9">
    <source>
        <dbReference type="ARBA" id="ARBA00022989"/>
    </source>
</evidence>
<comment type="cofactor">
    <cofactor evidence="1">
        <name>heme b</name>
        <dbReference type="ChEBI" id="CHEBI:60344"/>
    </cofactor>
</comment>
<feature type="domain" description="Cytochrome b561 bacterial/Ni-hydrogenase" evidence="14">
    <location>
        <begin position="14"/>
        <end position="183"/>
    </location>
</feature>
<dbReference type="KEGG" id="hdn:Hden_2073"/>
<feature type="transmembrane region" description="Helical" evidence="13">
    <location>
        <begin position="150"/>
        <end position="172"/>
    </location>
</feature>
<proteinExistence type="inferred from homology"/>
<gene>
    <name evidence="15" type="ordered locus">Hden_2073</name>
</gene>
<dbReference type="InterPro" id="IPR016174">
    <property type="entry name" value="Di-haem_cyt_TM"/>
</dbReference>
<dbReference type="Gene3D" id="1.20.950.20">
    <property type="entry name" value="Transmembrane di-heme cytochromes, Chain C"/>
    <property type="match status" value="1"/>
</dbReference>
<feature type="transmembrane region" description="Helical" evidence="13">
    <location>
        <begin position="20"/>
        <end position="42"/>
    </location>
</feature>
<evidence type="ECO:0000256" key="3">
    <source>
        <dbReference type="ARBA" id="ARBA00022448"/>
    </source>
</evidence>
<dbReference type="HOGENOM" id="CLU_095321_3_0_5"/>
<dbReference type="InterPro" id="IPR011577">
    <property type="entry name" value="Cyt_b561_bac/Ni-Hgenase"/>
</dbReference>
<evidence type="ECO:0000313" key="16">
    <source>
        <dbReference type="Proteomes" id="UP000002033"/>
    </source>
</evidence>
<dbReference type="GO" id="GO:0005886">
    <property type="term" value="C:plasma membrane"/>
    <property type="evidence" value="ECO:0007669"/>
    <property type="project" value="UniProtKB-SubCell"/>
</dbReference>
<dbReference type="InterPro" id="IPR052168">
    <property type="entry name" value="Cytochrome_b561_oxidase"/>
</dbReference>
<evidence type="ECO:0000256" key="1">
    <source>
        <dbReference type="ARBA" id="ARBA00001970"/>
    </source>
</evidence>
<organism evidence="15 16">
    <name type="scientific">Hyphomicrobium denitrificans (strain ATCC 51888 / DSM 1869 / NCIMB 11706 / TK 0415)</name>
    <dbReference type="NCBI Taxonomy" id="582899"/>
    <lineage>
        <taxon>Bacteria</taxon>
        <taxon>Pseudomonadati</taxon>
        <taxon>Pseudomonadota</taxon>
        <taxon>Alphaproteobacteria</taxon>
        <taxon>Hyphomicrobiales</taxon>
        <taxon>Hyphomicrobiaceae</taxon>
        <taxon>Hyphomicrobium</taxon>
    </lineage>
</organism>
<sequence>MTSVAGTTLRRETYPPALIAIHWFTAVLIAAVFAAIELRVYFPKGSDPRDQLKALHFMLGLTVLLLVIVRIFLRSQTRAPQIVPRPSAWQTGAAHAMHAALYAAMIAMPVLGWLILSGEGKPIPFFGLTLPPLIAENKDLAKQIEGVHEYIGNALYFLIGFHALAALAHHYLQKDNTLLRMLPRGR</sequence>
<comment type="similarity">
    <text evidence="12">Belongs to the cytochrome b561 family.</text>
</comment>
<keyword evidence="5" id="KW-0349">Heme</keyword>
<dbReference type="EMBL" id="CP002083">
    <property type="protein sequence ID" value="ADJ23872.1"/>
    <property type="molecule type" value="Genomic_DNA"/>
</dbReference>
<dbReference type="RefSeq" id="WP_013216031.1">
    <property type="nucleotide sequence ID" value="NC_014313.1"/>
</dbReference>
<evidence type="ECO:0000256" key="2">
    <source>
        <dbReference type="ARBA" id="ARBA00004651"/>
    </source>
</evidence>
<keyword evidence="4" id="KW-1003">Cell membrane</keyword>
<dbReference type="PANTHER" id="PTHR30529">
    <property type="entry name" value="CYTOCHROME B561"/>
    <property type="match status" value="1"/>
</dbReference>
<dbReference type="GO" id="GO:0020037">
    <property type="term" value="F:heme binding"/>
    <property type="evidence" value="ECO:0007669"/>
    <property type="project" value="TreeGrafter"/>
</dbReference>
<evidence type="ECO:0000256" key="4">
    <source>
        <dbReference type="ARBA" id="ARBA00022475"/>
    </source>
</evidence>
<keyword evidence="16" id="KW-1185">Reference proteome</keyword>
<protein>
    <submittedName>
        <fullName evidence="15">Cytochrome B561</fullName>
    </submittedName>
</protein>
<feature type="transmembrane region" description="Helical" evidence="13">
    <location>
        <begin position="93"/>
        <end position="116"/>
    </location>
</feature>
<evidence type="ECO:0000256" key="6">
    <source>
        <dbReference type="ARBA" id="ARBA00022692"/>
    </source>
</evidence>
<feature type="transmembrane region" description="Helical" evidence="13">
    <location>
        <begin position="54"/>
        <end position="73"/>
    </location>
</feature>
<keyword evidence="7" id="KW-0479">Metal-binding</keyword>
<reference evidence="16" key="1">
    <citation type="journal article" date="2011" name="J. Bacteriol.">
        <title>Genome sequences of eight morphologically diverse alphaproteobacteria.</title>
        <authorList>
            <consortium name="US DOE Joint Genome Institute"/>
            <person name="Brown P.J."/>
            <person name="Kysela D.T."/>
            <person name="Buechlein A."/>
            <person name="Hemmerich C."/>
            <person name="Brun Y.V."/>
        </authorList>
    </citation>
    <scope>NUCLEOTIDE SEQUENCE [LARGE SCALE GENOMIC DNA]</scope>
    <source>
        <strain evidence="16">ATCC 51888 / DSM 1869 / NCIB 11706 / TK 0415</strain>
    </source>
</reference>
<evidence type="ECO:0000256" key="11">
    <source>
        <dbReference type="ARBA" id="ARBA00023136"/>
    </source>
</evidence>
<evidence type="ECO:0000313" key="15">
    <source>
        <dbReference type="EMBL" id="ADJ23872.1"/>
    </source>
</evidence>
<keyword evidence="10" id="KW-0408">Iron</keyword>
<keyword evidence="9 13" id="KW-1133">Transmembrane helix</keyword>
<dbReference type="AlphaFoldDB" id="D8JQB8"/>
<keyword evidence="8" id="KW-0249">Electron transport</keyword>